<feature type="non-terminal residue" evidence="3">
    <location>
        <position position="275"/>
    </location>
</feature>
<sequence length="275" mass="30758">MHWFTIFLTLVGLVMQTASCSVVPATREEHPNPKVMVFDCNKVGEVCDNMCFGAQCAGWGRSFTWDKPSKQTSSRRSTLAGCGSGNRCKDHPYGDEYQCDEYPFKSVLEAKAGGQVNRCVPWRENNAQNQTIKNFYYSLGKDFKDNKGKGCNKKSPCAFQVGFKNAGNVQYCNVNPDCRNDGNEYTKAGLFKTKRSITTGGGYYELENGDVIFSPVSLGEGSVAYMTVPRNTTLYDEHNMNHVPDPDQDDSQYDYMMDNLDLVELAIVKEVDGHK</sequence>
<dbReference type="Pfam" id="PF14040">
    <property type="entry name" value="DNase_NucA_NucB"/>
    <property type="match status" value="1"/>
</dbReference>
<name>A0A9P8E4Q3_AURME</name>
<dbReference type="InterPro" id="IPR029476">
    <property type="entry name" value="DNase_NucA_NucB"/>
</dbReference>
<accession>A0A9P8E4Q3</accession>
<evidence type="ECO:0000259" key="2">
    <source>
        <dbReference type="Pfam" id="PF14040"/>
    </source>
</evidence>
<evidence type="ECO:0000313" key="4">
    <source>
        <dbReference type="Proteomes" id="UP000779574"/>
    </source>
</evidence>
<comment type="caution">
    <text evidence="3">The sequence shown here is derived from an EMBL/GenBank/DDBJ whole genome shotgun (WGS) entry which is preliminary data.</text>
</comment>
<keyword evidence="1" id="KW-0732">Signal</keyword>
<gene>
    <name evidence="3" type="ORF">KCU76_g15136</name>
</gene>
<reference evidence="3" key="2">
    <citation type="submission" date="2021-08" db="EMBL/GenBank/DDBJ databases">
        <authorList>
            <person name="Gostincar C."/>
            <person name="Sun X."/>
            <person name="Song Z."/>
            <person name="Gunde-Cimerman N."/>
        </authorList>
    </citation>
    <scope>NUCLEOTIDE SEQUENCE</scope>
    <source>
        <strain evidence="3">EXF-9911</strain>
    </source>
</reference>
<feature type="signal peptide" evidence="1">
    <location>
        <begin position="1"/>
        <end position="20"/>
    </location>
</feature>
<dbReference type="Proteomes" id="UP000779574">
    <property type="component" value="Unassembled WGS sequence"/>
</dbReference>
<dbReference type="OrthoDB" id="3905481at2759"/>
<feature type="domain" description="Deoxyribonuclease NucA/NucB" evidence="2">
    <location>
        <begin position="50"/>
        <end position="139"/>
    </location>
</feature>
<organism evidence="3 4">
    <name type="scientific">Aureobasidium melanogenum</name>
    <name type="common">Aureobasidium pullulans var. melanogenum</name>
    <dbReference type="NCBI Taxonomy" id="46634"/>
    <lineage>
        <taxon>Eukaryota</taxon>
        <taxon>Fungi</taxon>
        <taxon>Dikarya</taxon>
        <taxon>Ascomycota</taxon>
        <taxon>Pezizomycotina</taxon>
        <taxon>Dothideomycetes</taxon>
        <taxon>Dothideomycetidae</taxon>
        <taxon>Dothideales</taxon>
        <taxon>Saccotheciaceae</taxon>
        <taxon>Aureobasidium</taxon>
    </lineage>
</organism>
<reference evidence="3" key="1">
    <citation type="journal article" date="2021" name="J Fungi (Basel)">
        <title>Virulence traits and population genomics of the black yeast Aureobasidium melanogenum.</title>
        <authorList>
            <person name="Cernosa A."/>
            <person name="Sun X."/>
            <person name="Gostincar C."/>
            <person name="Fang C."/>
            <person name="Gunde-Cimerman N."/>
            <person name="Song Z."/>
        </authorList>
    </citation>
    <scope>NUCLEOTIDE SEQUENCE</scope>
    <source>
        <strain evidence="3">EXF-9911</strain>
    </source>
</reference>
<evidence type="ECO:0000256" key="1">
    <source>
        <dbReference type="SAM" id="SignalP"/>
    </source>
</evidence>
<protein>
    <recommendedName>
        <fullName evidence="2">Deoxyribonuclease NucA/NucB domain-containing protein</fullName>
    </recommendedName>
</protein>
<dbReference type="EMBL" id="JAHFXF010000968">
    <property type="protein sequence ID" value="KAG9680477.1"/>
    <property type="molecule type" value="Genomic_DNA"/>
</dbReference>
<proteinExistence type="predicted"/>
<evidence type="ECO:0000313" key="3">
    <source>
        <dbReference type="EMBL" id="KAG9680477.1"/>
    </source>
</evidence>
<dbReference type="AlphaFoldDB" id="A0A9P8E4Q3"/>
<feature type="chain" id="PRO_5040446286" description="Deoxyribonuclease NucA/NucB domain-containing protein" evidence="1">
    <location>
        <begin position="21"/>
        <end position="275"/>
    </location>
</feature>